<dbReference type="PANTHER" id="PTHR22744">
    <property type="entry name" value="HELIX LOOP HELIX PROTEIN 21-RELATED"/>
    <property type="match status" value="1"/>
</dbReference>
<accession>A0AA39IGJ7</accession>
<keyword evidence="3" id="KW-1185">Reference proteome</keyword>
<dbReference type="Gene3D" id="3.30.710.10">
    <property type="entry name" value="Potassium Channel Kv1.1, Chain A"/>
    <property type="match status" value="1"/>
</dbReference>
<dbReference type="Proteomes" id="UP001175271">
    <property type="component" value="Unassembled WGS sequence"/>
</dbReference>
<comment type="caution">
    <text evidence="2">The sequence shown here is derived from an EMBL/GenBank/DDBJ whole genome shotgun (WGS) entry which is preliminary data.</text>
</comment>
<name>A0AA39IGJ7_9BILA</name>
<dbReference type="Pfam" id="PF00651">
    <property type="entry name" value="BTB"/>
    <property type="match status" value="1"/>
</dbReference>
<dbReference type="AlphaFoldDB" id="A0AA39IGJ7"/>
<evidence type="ECO:0000259" key="1">
    <source>
        <dbReference type="PROSITE" id="PS50097"/>
    </source>
</evidence>
<evidence type="ECO:0000313" key="2">
    <source>
        <dbReference type="EMBL" id="KAK0423161.1"/>
    </source>
</evidence>
<proteinExistence type="predicted"/>
<dbReference type="PROSITE" id="PS50097">
    <property type="entry name" value="BTB"/>
    <property type="match status" value="1"/>
</dbReference>
<evidence type="ECO:0000313" key="3">
    <source>
        <dbReference type="Proteomes" id="UP001175271"/>
    </source>
</evidence>
<reference evidence="2" key="1">
    <citation type="submission" date="2023-06" db="EMBL/GenBank/DDBJ databases">
        <title>Genomic analysis of the entomopathogenic nematode Steinernema hermaphroditum.</title>
        <authorList>
            <person name="Schwarz E.M."/>
            <person name="Heppert J.K."/>
            <person name="Baniya A."/>
            <person name="Schwartz H.T."/>
            <person name="Tan C.-H."/>
            <person name="Antoshechkin I."/>
            <person name="Sternberg P.W."/>
            <person name="Goodrich-Blair H."/>
            <person name="Dillman A.R."/>
        </authorList>
    </citation>
    <scope>NUCLEOTIDE SEQUENCE</scope>
    <source>
        <strain evidence="2">PS9179</strain>
        <tissue evidence="2">Whole animal</tissue>
    </source>
</reference>
<feature type="domain" description="BTB" evidence="1">
    <location>
        <begin position="179"/>
        <end position="245"/>
    </location>
</feature>
<dbReference type="SMART" id="SM00225">
    <property type="entry name" value="BTB"/>
    <property type="match status" value="1"/>
</dbReference>
<sequence>MITMDRSDDHHILDWQYVNGEENLTLTTKLTDMTGGSFLNHGSAAVVTVVFLTVRSINFERRMETDGHITAIYNVSDGRLTSDPADIGGLMWHIEKQQKERCFKWRVVCNKSNDKTSLWECDASGTVTIGETRKAPCGPVEISTLPREGQVVVEASFKTKIRSIDLSSITNETIKSLQDAACIDVEGTKLWLSKKDLILHSHYFKTMFASDYPESSGVCTLTNVKLSEFMHFIGILYNFRSHINDQTAPYLIYLGDYFQSDLVLRRCRDYLECREVPILNGANLATSYEIIRIGDRHGWALVVNRAIEKTKTKHLKEMYSKTGFKELSEHTRDLITQRLLLFLGD</sequence>
<dbReference type="PANTHER" id="PTHR22744:SF14">
    <property type="entry name" value="BTB DOMAIN-CONTAINING PROTEIN-RELATED"/>
    <property type="match status" value="1"/>
</dbReference>
<protein>
    <recommendedName>
        <fullName evidence="1">BTB domain-containing protein</fullName>
    </recommendedName>
</protein>
<gene>
    <name evidence="2" type="ORF">QR680_008005</name>
</gene>
<dbReference type="InterPro" id="IPR000210">
    <property type="entry name" value="BTB/POZ_dom"/>
</dbReference>
<dbReference type="InterPro" id="IPR011333">
    <property type="entry name" value="SKP1/BTB/POZ_sf"/>
</dbReference>
<dbReference type="SUPFAM" id="SSF54695">
    <property type="entry name" value="POZ domain"/>
    <property type="match status" value="1"/>
</dbReference>
<organism evidence="2 3">
    <name type="scientific">Steinernema hermaphroditum</name>
    <dbReference type="NCBI Taxonomy" id="289476"/>
    <lineage>
        <taxon>Eukaryota</taxon>
        <taxon>Metazoa</taxon>
        <taxon>Ecdysozoa</taxon>
        <taxon>Nematoda</taxon>
        <taxon>Chromadorea</taxon>
        <taxon>Rhabditida</taxon>
        <taxon>Tylenchina</taxon>
        <taxon>Panagrolaimomorpha</taxon>
        <taxon>Strongyloidoidea</taxon>
        <taxon>Steinernematidae</taxon>
        <taxon>Steinernema</taxon>
    </lineage>
</organism>
<dbReference type="EMBL" id="JAUCMV010000001">
    <property type="protein sequence ID" value="KAK0423161.1"/>
    <property type="molecule type" value="Genomic_DNA"/>
</dbReference>